<dbReference type="AlphaFoldDB" id="A0A9D1PTD0"/>
<dbReference type="GO" id="GO:0005524">
    <property type="term" value="F:ATP binding"/>
    <property type="evidence" value="ECO:0007669"/>
    <property type="project" value="UniProtKB-KW"/>
</dbReference>
<dbReference type="InterPro" id="IPR015947">
    <property type="entry name" value="PUA-like_sf"/>
</dbReference>
<sequence>MRDFSKVKRLVIKVGTNLLSDKSGINRARIFDIARQVSELREKGIEVLLVSSGAIGLGAKKLEHEKAVSYITLRQAFAAIGQPLLMQAYEEAFSIYNLVTAQVLLTRSVMNNRTSYNNLRSSVSMLLKLGVIPVFNENDVISTSESGNNFGDNDRLSAYIASKIDADLLILLTDIDALYDSDPKKNKDARRLDTVNEITSEIFSYAKGKGSEFSTGGMKTKLLAAKIAQRGACATIIASGYEKDSLVRIMEGESIGTLILPKERISQKQRWIMNSMPKAKIIIDDGAKKALLENNSSLLFRGILEIKGTFEKGEVVFITDREGRNLFKAVPLLNSTSLRLVAGLARDESERILGTRRDIVFRPEDSMRTEYAEL</sequence>
<dbReference type="InterPro" id="IPR001057">
    <property type="entry name" value="Glu/AcGlu_kinase"/>
</dbReference>
<dbReference type="PROSITE" id="PS00902">
    <property type="entry name" value="GLUTAMATE_5_KINASE"/>
    <property type="match status" value="1"/>
</dbReference>
<dbReference type="HAMAP" id="MF_00456">
    <property type="entry name" value="ProB"/>
    <property type="match status" value="1"/>
</dbReference>
<feature type="binding site" evidence="8">
    <location>
        <position position="153"/>
    </location>
    <ligand>
        <name>substrate</name>
    </ligand>
</feature>
<keyword evidence="6 8" id="KW-0418">Kinase</keyword>
<comment type="pathway">
    <text evidence="8">Amino-acid biosynthesis; L-proline biosynthesis; L-glutamate 5-semialdehyde from L-glutamate: step 1/2.</text>
</comment>
<name>A0A9D1PTD0_9SPIO</name>
<comment type="subcellular location">
    <subcellularLocation>
        <location evidence="8">Cytoplasm</location>
    </subcellularLocation>
</comment>
<dbReference type="InterPro" id="IPR041739">
    <property type="entry name" value="G5K_ProB"/>
</dbReference>
<dbReference type="GO" id="GO:0055129">
    <property type="term" value="P:L-proline biosynthetic process"/>
    <property type="evidence" value="ECO:0007669"/>
    <property type="project" value="UniProtKB-UniRule"/>
</dbReference>
<dbReference type="CDD" id="cd21157">
    <property type="entry name" value="PUA_G5K"/>
    <property type="match status" value="1"/>
</dbReference>
<dbReference type="GO" id="GO:0003723">
    <property type="term" value="F:RNA binding"/>
    <property type="evidence" value="ECO:0007669"/>
    <property type="project" value="InterPro"/>
</dbReference>
<evidence type="ECO:0000256" key="4">
    <source>
        <dbReference type="ARBA" id="ARBA00022679"/>
    </source>
</evidence>
<keyword evidence="2 8" id="KW-0028">Amino-acid biosynthesis</keyword>
<dbReference type="PANTHER" id="PTHR43654:SF1">
    <property type="entry name" value="ISOPENTENYL PHOSPHATE KINASE"/>
    <property type="match status" value="1"/>
</dbReference>
<evidence type="ECO:0000256" key="1">
    <source>
        <dbReference type="ARBA" id="ARBA00022490"/>
    </source>
</evidence>
<evidence type="ECO:0000256" key="6">
    <source>
        <dbReference type="ARBA" id="ARBA00022777"/>
    </source>
</evidence>
<dbReference type="InterPro" id="IPR019797">
    <property type="entry name" value="Glutamate_5-kinase_CS"/>
</dbReference>
<organism evidence="10 11">
    <name type="scientific">Candidatus Ornithospirochaeta avicola</name>
    <dbReference type="NCBI Taxonomy" id="2840896"/>
    <lineage>
        <taxon>Bacteria</taxon>
        <taxon>Pseudomonadati</taxon>
        <taxon>Spirochaetota</taxon>
        <taxon>Spirochaetia</taxon>
        <taxon>Spirochaetales</taxon>
        <taxon>Spirochaetaceae</taxon>
        <taxon>Spirochaetaceae incertae sedis</taxon>
        <taxon>Candidatus Ornithospirochaeta</taxon>
    </lineage>
</organism>
<dbReference type="InterPro" id="IPR002478">
    <property type="entry name" value="PUA"/>
</dbReference>
<feature type="binding site" evidence="8">
    <location>
        <begin position="173"/>
        <end position="174"/>
    </location>
    <ligand>
        <name>ATP</name>
        <dbReference type="ChEBI" id="CHEBI:30616"/>
    </ligand>
</feature>
<accession>A0A9D1PTD0</accession>
<feature type="binding site" evidence="8">
    <location>
        <position position="13"/>
    </location>
    <ligand>
        <name>ATP</name>
        <dbReference type="ChEBI" id="CHEBI:30616"/>
    </ligand>
</feature>
<comment type="similarity">
    <text evidence="8">Belongs to the glutamate 5-kinase family.</text>
</comment>
<evidence type="ECO:0000313" key="11">
    <source>
        <dbReference type="Proteomes" id="UP000823936"/>
    </source>
</evidence>
<dbReference type="PRINTS" id="PR00474">
    <property type="entry name" value="GLU5KINASE"/>
</dbReference>
<dbReference type="GO" id="GO:0004349">
    <property type="term" value="F:glutamate 5-kinase activity"/>
    <property type="evidence" value="ECO:0007669"/>
    <property type="project" value="UniProtKB-UniRule"/>
</dbReference>
<dbReference type="CDD" id="cd04242">
    <property type="entry name" value="AAK_G5K_ProB"/>
    <property type="match status" value="1"/>
</dbReference>
<protein>
    <recommendedName>
        <fullName evidence="8">Glutamate 5-kinase</fullName>
        <ecNumber evidence="8">2.7.2.11</ecNumber>
    </recommendedName>
    <alternativeName>
        <fullName evidence="8">Gamma-glutamyl kinase</fullName>
        <shortName evidence="8">GK</shortName>
    </alternativeName>
</protein>
<dbReference type="InterPro" id="IPR005715">
    <property type="entry name" value="Glu_5kinase/COase_Synthase"/>
</dbReference>
<evidence type="ECO:0000256" key="5">
    <source>
        <dbReference type="ARBA" id="ARBA00022741"/>
    </source>
</evidence>
<dbReference type="InterPro" id="IPR001048">
    <property type="entry name" value="Asp/Glu/Uridylate_kinase"/>
</dbReference>
<dbReference type="EC" id="2.7.2.11" evidence="8"/>
<dbReference type="GO" id="GO:0005829">
    <property type="term" value="C:cytosol"/>
    <property type="evidence" value="ECO:0007669"/>
    <property type="project" value="TreeGrafter"/>
</dbReference>
<dbReference type="SMART" id="SM00359">
    <property type="entry name" value="PUA"/>
    <property type="match status" value="1"/>
</dbReference>
<keyword evidence="4 8" id="KW-0808">Transferase</keyword>
<dbReference type="Gene3D" id="2.30.130.10">
    <property type="entry name" value="PUA domain"/>
    <property type="match status" value="1"/>
</dbReference>
<dbReference type="InterPro" id="IPR036974">
    <property type="entry name" value="PUA_sf"/>
</dbReference>
<keyword evidence="3 8" id="KW-0641">Proline biosynthesis</keyword>
<comment type="function">
    <text evidence="8">Catalyzes the transfer of a phosphate group to glutamate to form L-glutamate 5-phosphate.</text>
</comment>
<evidence type="ECO:0000256" key="2">
    <source>
        <dbReference type="ARBA" id="ARBA00022605"/>
    </source>
</evidence>
<dbReference type="Proteomes" id="UP000823936">
    <property type="component" value="Unassembled WGS sequence"/>
</dbReference>
<dbReference type="FunFam" id="3.40.1160.10:FF:000018">
    <property type="entry name" value="Glutamate 5-kinase"/>
    <property type="match status" value="1"/>
</dbReference>
<keyword evidence="1 8" id="KW-0963">Cytoplasm</keyword>
<keyword evidence="5 8" id="KW-0547">Nucleotide-binding</keyword>
<dbReference type="PROSITE" id="PS50890">
    <property type="entry name" value="PUA"/>
    <property type="match status" value="1"/>
</dbReference>
<proteinExistence type="inferred from homology"/>
<evidence type="ECO:0000256" key="3">
    <source>
        <dbReference type="ARBA" id="ARBA00022650"/>
    </source>
</evidence>
<feature type="binding site" evidence="8">
    <location>
        <position position="139"/>
    </location>
    <ligand>
        <name>substrate</name>
    </ligand>
</feature>
<dbReference type="Gene3D" id="3.40.1160.10">
    <property type="entry name" value="Acetylglutamate kinase-like"/>
    <property type="match status" value="1"/>
</dbReference>
<evidence type="ECO:0000259" key="9">
    <source>
        <dbReference type="SMART" id="SM00359"/>
    </source>
</evidence>
<evidence type="ECO:0000313" key="10">
    <source>
        <dbReference type="EMBL" id="HIV99168.1"/>
    </source>
</evidence>
<dbReference type="EMBL" id="DXHU01000020">
    <property type="protein sequence ID" value="HIV99168.1"/>
    <property type="molecule type" value="Genomic_DNA"/>
</dbReference>
<evidence type="ECO:0000256" key="8">
    <source>
        <dbReference type="HAMAP-Rule" id="MF_00456"/>
    </source>
</evidence>
<feature type="binding site" evidence="8">
    <location>
        <begin position="215"/>
        <end position="221"/>
    </location>
    <ligand>
        <name>ATP</name>
        <dbReference type="ChEBI" id="CHEBI:30616"/>
    </ligand>
</feature>
<gene>
    <name evidence="8 10" type="primary">proB</name>
    <name evidence="10" type="ORF">IAB12_05285</name>
</gene>
<dbReference type="InterPro" id="IPR036393">
    <property type="entry name" value="AceGlu_kinase-like_sf"/>
</dbReference>
<dbReference type="PIRSF" id="PIRSF000729">
    <property type="entry name" value="GK"/>
    <property type="match status" value="1"/>
</dbReference>
<dbReference type="NCBIfam" id="TIGR01027">
    <property type="entry name" value="proB"/>
    <property type="match status" value="1"/>
</dbReference>
<feature type="binding site" evidence="8">
    <location>
        <position position="52"/>
    </location>
    <ligand>
        <name>substrate</name>
    </ligand>
</feature>
<comment type="caution">
    <text evidence="10">The sequence shown here is derived from an EMBL/GenBank/DDBJ whole genome shotgun (WGS) entry which is preliminary data.</text>
</comment>
<dbReference type="SUPFAM" id="SSF53633">
    <property type="entry name" value="Carbamate kinase-like"/>
    <property type="match status" value="1"/>
</dbReference>
<dbReference type="Pfam" id="PF01472">
    <property type="entry name" value="PUA"/>
    <property type="match status" value="1"/>
</dbReference>
<reference evidence="10" key="1">
    <citation type="journal article" date="2021" name="PeerJ">
        <title>Extensive microbial diversity within the chicken gut microbiome revealed by metagenomics and culture.</title>
        <authorList>
            <person name="Gilroy R."/>
            <person name="Ravi A."/>
            <person name="Getino M."/>
            <person name="Pursley I."/>
            <person name="Horton D.L."/>
            <person name="Alikhan N.F."/>
            <person name="Baker D."/>
            <person name="Gharbi K."/>
            <person name="Hall N."/>
            <person name="Watson M."/>
            <person name="Adriaenssens E.M."/>
            <person name="Foster-Nyarko E."/>
            <person name="Jarju S."/>
            <person name="Secka A."/>
            <person name="Antonio M."/>
            <person name="Oren A."/>
            <person name="Chaudhuri R.R."/>
            <person name="La Ragione R."/>
            <person name="Hildebrand F."/>
            <person name="Pallen M.J."/>
        </authorList>
    </citation>
    <scope>NUCLEOTIDE SEQUENCE</scope>
    <source>
        <strain evidence="10">Gambia11-129</strain>
    </source>
</reference>
<dbReference type="SUPFAM" id="SSF88697">
    <property type="entry name" value="PUA domain-like"/>
    <property type="match status" value="1"/>
</dbReference>
<dbReference type="InterPro" id="IPR011529">
    <property type="entry name" value="Glu_5kinase"/>
</dbReference>
<comment type="catalytic activity">
    <reaction evidence="8">
        <text>L-glutamate + ATP = L-glutamyl 5-phosphate + ADP</text>
        <dbReference type="Rhea" id="RHEA:14877"/>
        <dbReference type="ChEBI" id="CHEBI:29985"/>
        <dbReference type="ChEBI" id="CHEBI:30616"/>
        <dbReference type="ChEBI" id="CHEBI:58274"/>
        <dbReference type="ChEBI" id="CHEBI:456216"/>
        <dbReference type="EC" id="2.7.2.11"/>
    </reaction>
</comment>
<reference evidence="10" key="2">
    <citation type="submission" date="2021-04" db="EMBL/GenBank/DDBJ databases">
        <authorList>
            <person name="Gilroy R."/>
        </authorList>
    </citation>
    <scope>NUCLEOTIDE SEQUENCE</scope>
    <source>
        <strain evidence="10">Gambia11-129</strain>
    </source>
</reference>
<dbReference type="Pfam" id="PF00696">
    <property type="entry name" value="AA_kinase"/>
    <property type="match status" value="1"/>
</dbReference>
<evidence type="ECO:0000256" key="7">
    <source>
        <dbReference type="ARBA" id="ARBA00022840"/>
    </source>
</evidence>
<dbReference type="PANTHER" id="PTHR43654">
    <property type="entry name" value="GLUTAMATE 5-KINASE"/>
    <property type="match status" value="1"/>
</dbReference>
<feature type="domain" description="PUA" evidence="9">
    <location>
        <begin position="279"/>
        <end position="353"/>
    </location>
</feature>
<keyword evidence="7 8" id="KW-0067">ATP-binding</keyword>